<dbReference type="OrthoDB" id="5952546at2759"/>
<dbReference type="SUPFAM" id="SSF57903">
    <property type="entry name" value="FYVE/PHD zinc finger"/>
    <property type="match status" value="1"/>
</dbReference>
<evidence type="ECO:0000256" key="1">
    <source>
        <dbReference type="ARBA" id="ARBA00022723"/>
    </source>
</evidence>
<dbReference type="Proteomes" id="UP001152320">
    <property type="component" value="Chromosome 18"/>
</dbReference>
<keyword evidence="1" id="KW-0479">Metal-binding</keyword>
<keyword evidence="7" id="KW-1185">Reference proteome</keyword>
<dbReference type="Gene3D" id="3.30.40.10">
    <property type="entry name" value="Zinc/RING finger domain, C3HC4 (zinc finger)"/>
    <property type="match status" value="1"/>
</dbReference>
<keyword evidence="2" id="KW-0863">Zinc-finger</keyword>
<comment type="caution">
    <text evidence="6">The sequence shown here is derived from an EMBL/GenBank/DDBJ whole genome shotgun (WGS) entry which is preliminary data.</text>
</comment>
<dbReference type="InterPro" id="IPR046496">
    <property type="entry name" value="DUF6589"/>
</dbReference>
<accession>A0A9Q0YNH2</accession>
<protein>
    <submittedName>
        <fullName evidence="6">PHD finger protein ING2</fullName>
    </submittedName>
</protein>
<sequence>MEYCCHCGDILKSQKGERVVSLVRRLRASEDTCANACKLLFGSVPREIQNVLNVTYLCVKCFTALGQLRRAHKRWNDLAGSDSVFKGMKVVTNVSPDSPAHSPTSCQKKGKKSKITTTSLKKTLVRYASKGKYDQLMSTLYKKGTSVVKSNFRKRLQYLIRREVDSMKNSLEYDANSPLEEPFVWKTFLKKAKHSCPLLYSFVTAALTSVSSAKTIRTPKGYSLQPIQGAVLSTIIHQNYPRRVKSFQTLNGLLLYMSGAECKTVSRLNRIGFCISYGAVTGMLDDIIKSFDEEIMKWRSNWERSNWNSESEGDNNVQSATVDGTMELDGGNPTDVVMDDCQPNVSVAEVNVTAANSEMDVTTDCMMYTLCFNHAKTSTKVRHDVTSKQHLIQTYAVLDRIPLPGTAADDDMPSADDILAIPLSSYLPTLQEIEEDFKERKRVVGRVLAKWMHCFSRKQKKMALPIVHQYSAQSAVKSKMIPLSTQSLKDECRVGDAIKYLSQLDDYVPQISSPTEKPTKVLIFGDILSCKLIEDAKRARMSEAVTFERLEQFEAAVSDWHKCVLLLQDAFSELLVEESAKSVGSMSYMQDVLKQKNPKAPVSLSFDSSLAFMESLTESYIVAAALDHLKMDSIKDDLDKGNSERVRSIFEEVCDHVTRLGTEFPSSFAGDISENPCSDQDEYEFCLCKKDIGGKMLECKNSDCPSGKWFHLQCINMSEEDIPKAKKKWYCSKKCHPSKKRARECSTTDQDTTRDSIYEYTRALLWHGITTLSRRDAIQENDGPRIIRHWKYDIIQFARLHHHKYFKMALNLLTSVQGGSSKRLAHQLTWCRTVNPKGQPQQNIPVDLQMEIFNQGFRECCMRMSAGHLTDKAIVRNAKLAGTHQCLEEIYEKYVTEMKPVRSDQPTFGEEDMTNAVSRLRSADLFRIIPGRSHSGMTNFTFNPFNINTAELQGQLQRGQKDIAGMRKMEMGVNKHS</sequence>
<dbReference type="InterPro" id="IPR001965">
    <property type="entry name" value="Znf_PHD"/>
</dbReference>
<evidence type="ECO:0000256" key="3">
    <source>
        <dbReference type="ARBA" id="ARBA00022833"/>
    </source>
</evidence>
<dbReference type="EMBL" id="JAIZAY010000018">
    <property type="protein sequence ID" value="KAJ8024540.1"/>
    <property type="molecule type" value="Genomic_DNA"/>
</dbReference>
<reference evidence="6" key="1">
    <citation type="submission" date="2021-10" db="EMBL/GenBank/DDBJ databases">
        <title>Tropical sea cucumber genome reveals ecological adaptation and Cuvierian tubules defense mechanism.</title>
        <authorList>
            <person name="Chen T."/>
        </authorList>
    </citation>
    <scope>NUCLEOTIDE SEQUENCE</scope>
    <source>
        <strain evidence="6">Nanhai2018</strain>
        <tissue evidence="6">Muscle</tissue>
    </source>
</reference>
<dbReference type="AlphaFoldDB" id="A0A9Q0YNH2"/>
<keyword evidence="3" id="KW-0862">Zinc</keyword>
<evidence type="ECO:0000313" key="7">
    <source>
        <dbReference type="Proteomes" id="UP001152320"/>
    </source>
</evidence>
<proteinExistence type="predicted"/>
<evidence type="ECO:0000256" key="4">
    <source>
        <dbReference type="SAM" id="MobiDB-lite"/>
    </source>
</evidence>
<dbReference type="SMART" id="SM00249">
    <property type="entry name" value="PHD"/>
    <property type="match status" value="1"/>
</dbReference>
<dbReference type="GO" id="GO:0008270">
    <property type="term" value="F:zinc ion binding"/>
    <property type="evidence" value="ECO:0007669"/>
    <property type="project" value="UniProtKB-KW"/>
</dbReference>
<dbReference type="InterPro" id="IPR011011">
    <property type="entry name" value="Znf_FYVE_PHD"/>
</dbReference>
<evidence type="ECO:0000259" key="5">
    <source>
        <dbReference type="SMART" id="SM00249"/>
    </source>
</evidence>
<feature type="region of interest" description="Disordered" evidence="4">
    <location>
        <begin position="94"/>
        <end position="114"/>
    </location>
</feature>
<dbReference type="InterPro" id="IPR013083">
    <property type="entry name" value="Znf_RING/FYVE/PHD"/>
</dbReference>
<dbReference type="Pfam" id="PF20231">
    <property type="entry name" value="DUF6589"/>
    <property type="match status" value="1"/>
</dbReference>
<feature type="domain" description="Zinc finger PHD-type" evidence="5">
    <location>
        <begin position="685"/>
        <end position="735"/>
    </location>
</feature>
<evidence type="ECO:0000256" key="2">
    <source>
        <dbReference type="ARBA" id="ARBA00022771"/>
    </source>
</evidence>
<organism evidence="6 7">
    <name type="scientific">Holothuria leucospilota</name>
    <name type="common">Black long sea cucumber</name>
    <name type="synonym">Mertensiothuria leucospilota</name>
    <dbReference type="NCBI Taxonomy" id="206669"/>
    <lineage>
        <taxon>Eukaryota</taxon>
        <taxon>Metazoa</taxon>
        <taxon>Echinodermata</taxon>
        <taxon>Eleutherozoa</taxon>
        <taxon>Echinozoa</taxon>
        <taxon>Holothuroidea</taxon>
        <taxon>Aspidochirotacea</taxon>
        <taxon>Aspidochirotida</taxon>
        <taxon>Holothuriidae</taxon>
        <taxon>Holothuria</taxon>
    </lineage>
</organism>
<evidence type="ECO:0000313" key="6">
    <source>
        <dbReference type="EMBL" id="KAJ8024540.1"/>
    </source>
</evidence>
<name>A0A9Q0YNH2_HOLLE</name>
<gene>
    <name evidence="6" type="ORF">HOLleu_34474</name>
</gene>